<dbReference type="EMBL" id="GL871099">
    <property type="protein sequence ID" value="EGC34392.1"/>
    <property type="molecule type" value="Genomic_DNA"/>
</dbReference>
<dbReference type="Gene3D" id="3.40.50.300">
    <property type="entry name" value="P-loop containing nucleotide triphosphate hydrolases"/>
    <property type="match status" value="1"/>
</dbReference>
<protein>
    <recommendedName>
        <fullName evidence="4">VWFA domain-containing protein</fullName>
    </recommendedName>
</protein>
<reference evidence="3" key="1">
    <citation type="journal article" date="2011" name="Genome Biol.">
        <title>Comparative genomics of the social amoebae Dictyostelium discoideum and Dictyostelium purpureum.</title>
        <authorList>
            <consortium name="US DOE Joint Genome Institute (JGI-PGF)"/>
            <person name="Sucgang R."/>
            <person name="Kuo A."/>
            <person name="Tian X."/>
            <person name="Salerno W."/>
            <person name="Parikh A."/>
            <person name="Feasley C.L."/>
            <person name="Dalin E."/>
            <person name="Tu H."/>
            <person name="Huang E."/>
            <person name="Barry K."/>
            <person name="Lindquist E."/>
            <person name="Shapiro H."/>
            <person name="Bruce D."/>
            <person name="Schmutz J."/>
            <person name="Salamov A."/>
            <person name="Fey P."/>
            <person name="Gaudet P."/>
            <person name="Anjard C."/>
            <person name="Babu M.M."/>
            <person name="Basu S."/>
            <person name="Bushmanova Y."/>
            <person name="van der Wel H."/>
            <person name="Katoh-Kurasawa M."/>
            <person name="Dinh C."/>
            <person name="Coutinho P.M."/>
            <person name="Saito T."/>
            <person name="Elias M."/>
            <person name="Schaap P."/>
            <person name="Kay R.R."/>
            <person name="Henrissat B."/>
            <person name="Eichinger L."/>
            <person name="Rivero F."/>
            <person name="Putnam N.H."/>
            <person name="West C.M."/>
            <person name="Loomis W.F."/>
            <person name="Chisholm R.L."/>
            <person name="Shaulsky G."/>
            <person name="Strassmann J.E."/>
            <person name="Queller D.C."/>
            <person name="Kuspa A."/>
            <person name="Grigoriev I.V."/>
        </authorList>
    </citation>
    <scope>NUCLEOTIDE SEQUENCE [LARGE SCALE GENOMIC DNA]</scope>
    <source>
        <strain evidence="3">QSDP1</strain>
    </source>
</reference>
<dbReference type="SUPFAM" id="SSF52540">
    <property type="entry name" value="P-loop containing nucleoside triphosphate hydrolases"/>
    <property type="match status" value="1"/>
</dbReference>
<dbReference type="AlphaFoldDB" id="F0ZNT0"/>
<gene>
    <name evidence="2" type="ORF">DICPUDRAFT_79845</name>
</gene>
<dbReference type="KEGG" id="dpp:DICPUDRAFT_79845"/>
<dbReference type="RefSeq" id="XP_003289066.1">
    <property type="nucleotide sequence ID" value="XM_003289018.1"/>
</dbReference>
<organism evidence="2 3">
    <name type="scientific">Dictyostelium purpureum</name>
    <name type="common">Slime mold</name>
    <dbReference type="NCBI Taxonomy" id="5786"/>
    <lineage>
        <taxon>Eukaryota</taxon>
        <taxon>Amoebozoa</taxon>
        <taxon>Evosea</taxon>
        <taxon>Eumycetozoa</taxon>
        <taxon>Dictyostelia</taxon>
        <taxon>Dictyosteliales</taxon>
        <taxon>Dictyosteliaceae</taxon>
        <taxon>Dictyostelium</taxon>
    </lineage>
</organism>
<sequence length="610" mass="70028">MTELITKPLRVKTNYIILCNNPSSKSNFDMCVQYINGIVNILSKHEKIMVIGYSDTAEIVSNFTNDTEKLLSEIKLKKAFANIDSTRENVVMIIADSPSKDHKESKNLISSMISRGIRFFNIGVGSFTKMKMDEIFVHQRNYFFPDYLQFTDNIKALVPRTIHNPIGFSVTPTKKLIQKSSKDFSITFSIFSPKNESFLSNQVEIEFDENEYYFGNLVTNEVPFNRDPCNLEVVLSVKPNFDMKQFPSYIKFHIKVIDKIYNYKLSSSLIWLSEDCITDFPINIFVDGVIGHGKSSVLNLLFNLFTTGAIDYGVFFSSRHTSHTTTGISFNSIHKILEIKKKMDNHPIYEELMKKIKITLVDKAGISSSNNLLNYSLAVEGKYHPDHDLKEKCSMEKYMAHAFIFVCSMNINTNLSELEQLNKKLLECISVRIQPILVVTHSDHYPEEVQLKIKKEIIEKLPVERNNIFYVVPYLNETPKRKSTKDSVGWSILKKAVDVAKQTIRTQMIENKKNYSPTPEQNGQGSSPDSAANEKLQIPLVVSVYRGDIVEKFRVSPKTNISDFYDTVEKKFNITSKFSILDSEQCCIDDHSTMGQIFFENQIDLYLKEY</sequence>
<evidence type="ECO:0000313" key="2">
    <source>
        <dbReference type="EMBL" id="EGC34392.1"/>
    </source>
</evidence>
<accession>F0ZNT0</accession>
<evidence type="ECO:0008006" key="4">
    <source>
        <dbReference type="Google" id="ProtNLM"/>
    </source>
</evidence>
<dbReference type="OrthoDB" id="25620at2759"/>
<dbReference type="VEuPathDB" id="AmoebaDB:DICPUDRAFT_79845"/>
<feature type="region of interest" description="Disordered" evidence="1">
    <location>
        <begin position="508"/>
        <end position="531"/>
    </location>
</feature>
<keyword evidence="3" id="KW-1185">Reference proteome</keyword>
<dbReference type="InterPro" id="IPR036465">
    <property type="entry name" value="vWFA_dom_sf"/>
</dbReference>
<name>F0ZNT0_DICPU</name>
<proteinExistence type="predicted"/>
<dbReference type="OMA" id="ECISVRI"/>
<feature type="compositionally biased region" description="Polar residues" evidence="1">
    <location>
        <begin position="508"/>
        <end position="530"/>
    </location>
</feature>
<evidence type="ECO:0000256" key="1">
    <source>
        <dbReference type="SAM" id="MobiDB-lite"/>
    </source>
</evidence>
<dbReference type="FunCoup" id="F0ZNT0">
    <property type="interactions" value="932"/>
</dbReference>
<dbReference type="GeneID" id="10499916"/>
<dbReference type="InParanoid" id="F0ZNT0"/>
<dbReference type="InterPro" id="IPR027417">
    <property type="entry name" value="P-loop_NTPase"/>
</dbReference>
<dbReference type="SUPFAM" id="SSF53300">
    <property type="entry name" value="vWA-like"/>
    <property type="match status" value="1"/>
</dbReference>
<dbReference type="Proteomes" id="UP000001064">
    <property type="component" value="Unassembled WGS sequence"/>
</dbReference>
<dbReference type="Gene3D" id="3.40.50.410">
    <property type="entry name" value="von Willebrand factor, type A domain"/>
    <property type="match status" value="1"/>
</dbReference>
<evidence type="ECO:0000313" key="3">
    <source>
        <dbReference type="Proteomes" id="UP000001064"/>
    </source>
</evidence>